<keyword evidence="1" id="KW-0812">Transmembrane</keyword>
<keyword evidence="1" id="KW-1133">Transmembrane helix</keyword>
<sequence length="108" mass="12410">MKLKTLSIPLLLAFLAFNFLHFSNTVQRSHPRIKAIINLDDSVAKSQSDDEKKQLMDLQILFGLTLVLLTAVIPLINLSSKFDRKQIFLIPIFHQSNYVILPLEYLDN</sequence>
<dbReference type="Proteomes" id="UP000018877">
    <property type="component" value="Unassembled WGS sequence"/>
</dbReference>
<dbReference type="EMBL" id="ALAN01000061">
    <property type="protein sequence ID" value="ETI68726.1"/>
    <property type="molecule type" value="Genomic_DNA"/>
</dbReference>
<proteinExistence type="predicted"/>
<evidence type="ECO:0000313" key="2">
    <source>
        <dbReference type="EMBL" id="ETI68726.1"/>
    </source>
</evidence>
<feature type="transmembrane region" description="Helical" evidence="1">
    <location>
        <begin position="58"/>
        <end position="78"/>
    </location>
</feature>
<organism evidence="2 3">
    <name type="scientific">Neobacillus vireti LMG 21834</name>
    <dbReference type="NCBI Taxonomy" id="1131730"/>
    <lineage>
        <taxon>Bacteria</taxon>
        <taxon>Bacillati</taxon>
        <taxon>Bacillota</taxon>
        <taxon>Bacilli</taxon>
        <taxon>Bacillales</taxon>
        <taxon>Bacillaceae</taxon>
        <taxon>Neobacillus</taxon>
    </lineage>
</organism>
<reference evidence="2 3" key="1">
    <citation type="journal article" date="2014" name="Environ. Microbiol.">
        <title>The nitrate-ammonifying and nosZ-carrying bacterium Bacillus vireti is a potent source and sink for nitric and nitrous oxide under high nitrate conditions.</title>
        <authorList>
            <person name="Mania D."/>
            <person name="Heylen K."/>
            <person name="van Spanning R.J."/>
            <person name="Frostegard A."/>
        </authorList>
    </citation>
    <scope>NUCLEOTIDE SEQUENCE [LARGE SCALE GENOMIC DNA]</scope>
    <source>
        <strain evidence="2 3">LMG 21834</strain>
    </source>
</reference>
<dbReference type="AlphaFoldDB" id="A0AB94INT0"/>
<protein>
    <submittedName>
        <fullName evidence="2">Uncharacterized protein</fullName>
    </submittedName>
</protein>
<keyword evidence="1" id="KW-0472">Membrane</keyword>
<keyword evidence="3" id="KW-1185">Reference proteome</keyword>
<name>A0AB94INT0_9BACI</name>
<comment type="caution">
    <text evidence="2">The sequence shown here is derived from an EMBL/GenBank/DDBJ whole genome shotgun (WGS) entry which is preliminary data.</text>
</comment>
<gene>
    <name evidence="2" type="ORF">BAVI_10839</name>
</gene>
<accession>A0AB94INT0</accession>
<dbReference type="RefSeq" id="WP_024028355.1">
    <property type="nucleotide sequence ID" value="NZ_ALAN01000061.1"/>
</dbReference>
<evidence type="ECO:0000256" key="1">
    <source>
        <dbReference type="SAM" id="Phobius"/>
    </source>
</evidence>
<evidence type="ECO:0000313" key="3">
    <source>
        <dbReference type="Proteomes" id="UP000018877"/>
    </source>
</evidence>